<keyword evidence="1" id="KW-0732">Signal</keyword>
<dbReference type="NCBIfam" id="TIGR02608">
    <property type="entry name" value="delta_60_rpt"/>
    <property type="match status" value="5"/>
</dbReference>
<dbReference type="SUPFAM" id="SSF63829">
    <property type="entry name" value="Calcium-dependent phosphotriesterase"/>
    <property type="match status" value="1"/>
</dbReference>
<dbReference type="OrthoDB" id="9805017at2"/>
<proteinExistence type="predicted"/>
<comment type="caution">
    <text evidence="2">The sequence shown here is derived from an EMBL/GenBank/DDBJ whole genome shotgun (WGS) entry which is preliminary data.</text>
</comment>
<dbReference type="Gene3D" id="2.80.10.50">
    <property type="match status" value="2"/>
</dbReference>
<feature type="chain" id="PRO_5019504633" evidence="1">
    <location>
        <begin position="33"/>
        <end position="445"/>
    </location>
</feature>
<evidence type="ECO:0000256" key="1">
    <source>
        <dbReference type="SAM" id="SignalP"/>
    </source>
</evidence>
<evidence type="ECO:0000313" key="2">
    <source>
        <dbReference type="EMBL" id="RKS77504.1"/>
    </source>
</evidence>
<dbReference type="Proteomes" id="UP000281955">
    <property type="component" value="Unassembled WGS sequence"/>
</dbReference>
<dbReference type="RefSeq" id="WP_121192534.1">
    <property type="nucleotide sequence ID" value="NZ_RBWV01000010.1"/>
</dbReference>
<accession>A0A420XRL3</accession>
<keyword evidence="3" id="KW-1185">Reference proteome</keyword>
<evidence type="ECO:0000313" key="3">
    <source>
        <dbReference type="Proteomes" id="UP000281955"/>
    </source>
</evidence>
<dbReference type="InterPro" id="IPR013431">
    <property type="entry name" value="Delta_60_rpt"/>
</dbReference>
<dbReference type="EMBL" id="RBWV01000010">
    <property type="protein sequence ID" value="RKS77504.1"/>
    <property type="molecule type" value="Genomic_DNA"/>
</dbReference>
<sequence length="445" mass="45022">MYASRTLLARTRLRAGAVLAAGLALVLGPVLAAGPAAALTSQDIDTSWGSAGQRADVGWAALVQRDAATLTYSSDQRSGDLVLSRLTAGGALDPAFGGGSGRVRLAYPRPGEPTFSPLELHGVVELPDSRLLLSATSGNLVELVRLLPSGAPDTSFGPGGARAVSFPLDPAWFGAQVAGPVLLPGGGSVLAVSQSSPRLLRFDAAGRQTGSTLLPPTPCGFVDPDACDLELAAPGIGLAARPDGTVDVLMAASGKPYLTRVTPSGALDTAYGTGGILPLPLGRASNLVLAPGGDLVVSGSVLPSGGHVPPPVTVVRLSSTGALRTTWGRGGVATAYNGLAIDPHNATSASIGQGAAVDGQGRVVVAGLGLSTVHPDRRYCSVTRFTTTGALDRSFSLDGDGTSTDGRRNADWCPSVYVDPAGGYLVNGLTLVTNGTSDYVERFRP</sequence>
<protein>
    <submittedName>
        <fullName evidence="2">Putative delta-60 repeat protein</fullName>
    </submittedName>
</protein>
<reference evidence="2 3" key="1">
    <citation type="submission" date="2018-10" db="EMBL/GenBank/DDBJ databases">
        <title>Genomic Encyclopedia of Archaeal and Bacterial Type Strains, Phase II (KMG-II): from individual species to whole genera.</title>
        <authorList>
            <person name="Goeker M."/>
        </authorList>
    </citation>
    <scope>NUCLEOTIDE SEQUENCE [LARGE SCALE GENOMIC DNA]</scope>
    <source>
        <strain evidence="2 3">RP-AC37</strain>
    </source>
</reference>
<name>A0A420XRL3_9ACTN</name>
<organism evidence="2 3">
    <name type="scientific">Motilibacter peucedani</name>
    <dbReference type="NCBI Taxonomy" id="598650"/>
    <lineage>
        <taxon>Bacteria</taxon>
        <taxon>Bacillati</taxon>
        <taxon>Actinomycetota</taxon>
        <taxon>Actinomycetes</taxon>
        <taxon>Motilibacterales</taxon>
        <taxon>Motilibacteraceae</taxon>
        <taxon>Motilibacter</taxon>
    </lineage>
</organism>
<gene>
    <name evidence="2" type="ORF">CLV35_1191</name>
</gene>
<dbReference type="AlphaFoldDB" id="A0A420XRL3"/>
<feature type="signal peptide" evidence="1">
    <location>
        <begin position="1"/>
        <end position="32"/>
    </location>
</feature>
<dbReference type="InParanoid" id="A0A420XRL3"/>